<feature type="region of interest" description="Disordered" evidence="1">
    <location>
        <begin position="213"/>
        <end position="250"/>
    </location>
</feature>
<dbReference type="Pfam" id="PF10691">
    <property type="entry name" value="DUF2497"/>
    <property type="match status" value="1"/>
</dbReference>
<dbReference type="AlphaFoldDB" id="A0A9X1T1D6"/>
<sequence>MAQSNLAREPSMDEILASIRKIIESNEATGPGFPANDHGPMSDGYYASDRTYLDEEQAEDIQLTIDDTVFPDFDTSEPATAPRQAPPASFAMEEPPRAAPSAPLSLADVAARVRAASERQTMPREAVSAPRELPARAPQTAAPRSDMPQPLPQATVAAVSQPEPAPVVAPREPAVVQTQREQEAAHQAEVEASIRAMARDVVTPHLVPEEVASSEIATSGAAVTAQPETPAAAPMASSDASSSPREKDVTAILSDAVSEQVSRSFGELALAVDSSPRRSFDEIAEEMLRPMLHEWLDDNLPTLVERLVREEIERVARGPRR</sequence>
<feature type="compositionally biased region" description="Low complexity" evidence="1">
    <location>
        <begin position="99"/>
        <end position="110"/>
    </location>
</feature>
<feature type="region of interest" description="Disordered" evidence="1">
    <location>
        <begin position="70"/>
        <end position="167"/>
    </location>
</feature>
<name>A0A9X1T1D6_9HYPH</name>
<keyword evidence="3" id="KW-1185">Reference proteome</keyword>
<gene>
    <name evidence="2" type="ORF">LRX75_15255</name>
</gene>
<accession>A0A9X1T1D6</accession>
<proteinExistence type="predicted"/>
<dbReference type="Proteomes" id="UP001139089">
    <property type="component" value="Unassembled WGS sequence"/>
</dbReference>
<feature type="compositionally biased region" description="Low complexity" evidence="1">
    <location>
        <begin position="230"/>
        <end position="243"/>
    </location>
</feature>
<dbReference type="RefSeq" id="WP_231815611.1">
    <property type="nucleotide sequence ID" value="NZ_JAJOZR010000009.1"/>
</dbReference>
<evidence type="ECO:0000313" key="3">
    <source>
        <dbReference type="Proteomes" id="UP001139089"/>
    </source>
</evidence>
<feature type="region of interest" description="Disordered" evidence="1">
    <location>
        <begin position="27"/>
        <end position="47"/>
    </location>
</feature>
<protein>
    <submittedName>
        <fullName evidence="2">DUF2497 domain-containing protein</fullName>
    </submittedName>
</protein>
<organism evidence="2 3">
    <name type="scientific">Rhizobium quercicola</name>
    <dbReference type="NCBI Taxonomy" id="2901226"/>
    <lineage>
        <taxon>Bacteria</taxon>
        <taxon>Pseudomonadati</taxon>
        <taxon>Pseudomonadota</taxon>
        <taxon>Alphaproteobacteria</taxon>
        <taxon>Hyphomicrobiales</taxon>
        <taxon>Rhizobiaceae</taxon>
        <taxon>Rhizobium/Agrobacterium group</taxon>
        <taxon>Rhizobium</taxon>
    </lineage>
</organism>
<dbReference type="InterPro" id="IPR019632">
    <property type="entry name" value="DUF2497"/>
</dbReference>
<reference evidence="2" key="1">
    <citation type="submission" date="2021-12" db="EMBL/GenBank/DDBJ databases">
        <authorList>
            <person name="Li Y."/>
        </authorList>
    </citation>
    <scope>NUCLEOTIDE SEQUENCE</scope>
    <source>
        <strain evidence="2">DKSPLA3</strain>
    </source>
</reference>
<evidence type="ECO:0000313" key="2">
    <source>
        <dbReference type="EMBL" id="MCD7110397.1"/>
    </source>
</evidence>
<dbReference type="EMBL" id="JAJOZR010000009">
    <property type="protein sequence ID" value="MCD7110397.1"/>
    <property type="molecule type" value="Genomic_DNA"/>
</dbReference>
<comment type="caution">
    <text evidence="2">The sequence shown here is derived from an EMBL/GenBank/DDBJ whole genome shotgun (WGS) entry which is preliminary data.</text>
</comment>
<evidence type="ECO:0000256" key="1">
    <source>
        <dbReference type="SAM" id="MobiDB-lite"/>
    </source>
</evidence>